<evidence type="ECO:0000256" key="1">
    <source>
        <dbReference type="ARBA" id="ARBA00022452"/>
    </source>
</evidence>
<evidence type="ECO:0000259" key="5">
    <source>
        <dbReference type="Pfam" id="PF08479"/>
    </source>
</evidence>
<dbReference type="Pfam" id="PF08479">
    <property type="entry name" value="POTRA_2"/>
    <property type="match status" value="1"/>
</dbReference>
<dbReference type="Gene3D" id="2.40.160.50">
    <property type="entry name" value="membrane protein fhac: a member of the omp85/tpsb transporter family"/>
    <property type="match status" value="1"/>
</dbReference>
<gene>
    <name evidence="6" type="ORF">GEV47_12045</name>
</gene>
<dbReference type="Pfam" id="PF03865">
    <property type="entry name" value="ShlB"/>
    <property type="match status" value="1"/>
</dbReference>
<evidence type="ECO:0000313" key="7">
    <source>
        <dbReference type="Proteomes" id="UP000451565"/>
    </source>
</evidence>
<comment type="caution">
    <text evidence="6">The sequence shown here is derived from an EMBL/GenBank/DDBJ whole genome shotgun (WGS) entry which is preliminary data.</text>
</comment>
<feature type="domain" description="Haemolysin activator HlyB C-terminal" evidence="4">
    <location>
        <begin position="281"/>
        <end position="544"/>
    </location>
</feature>
<dbReference type="EMBL" id="WINI01000006">
    <property type="protein sequence ID" value="MQR01408.1"/>
    <property type="molecule type" value="Genomic_DNA"/>
</dbReference>
<organism evidence="6 7">
    <name type="scientific">Glaciimonas soli</name>
    <dbReference type="NCBI Taxonomy" id="2590999"/>
    <lineage>
        <taxon>Bacteria</taxon>
        <taxon>Pseudomonadati</taxon>
        <taxon>Pseudomonadota</taxon>
        <taxon>Betaproteobacteria</taxon>
        <taxon>Burkholderiales</taxon>
        <taxon>Oxalobacteraceae</taxon>
        <taxon>Glaciimonas</taxon>
    </lineage>
</organism>
<dbReference type="GO" id="GO:0046819">
    <property type="term" value="P:protein secretion by the type V secretion system"/>
    <property type="evidence" value="ECO:0007669"/>
    <property type="project" value="TreeGrafter"/>
</dbReference>
<sequence>MPSTMNESRSSMQLFNSRCYRRVAVIMVSGVYWLMSSYPLPALADARSPLQGNPADTLPKVEAPASAPMTINIQTQGVDPALQKLLTSHLTPSRFQIAGSKTLPFDQIAAVFAPLANRDTTVAELLAAANTVTKMYQDQGYPLSFAFIPAQSFENNVVVVSIVEGYVKNVKVEGNPGNSEERLKQIAEQLQQDRPLRRATFERVAGILSLQPGVKIVANVAPPTSTDGAADMVLTVKRRPITVGVGVDYQQPGIRGLLTATSNGLTPMGEQVTVSTLQPSGPQDEKYYAINYVQPIGNNGLLGKLNWSDYRAQPENSALESVDYLTRYQTKTVHAGGSLSYPVILDNTHSLTVTGGAYAAENDQVLTRSVPTTPMSIALSSQVRVLSAEAAWVDVKTGPDKLQQTRQLSVGVYKAIDGLGAQRENSNVDLSFTRVTVQAAQSNQLGGGFAVAVAASAQYSSNILPTSEQIGFGGKQFGLAYPVGEVAGDKGWGVSVEINRLFPLSYTYLKTVQPYFLIDHSRVYSNAVALTHDTLGSVAIGVRLSDSRYYTLDLSLAQPVADIPINATSRSPRVNATYSYQTD</sequence>
<dbReference type="AlphaFoldDB" id="A0A843YV84"/>
<dbReference type="InterPro" id="IPR013686">
    <property type="entry name" value="Polypept-transport_assoc_ShlB"/>
</dbReference>
<keyword evidence="3" id="KW-0998">Cell outer membrane</keyword>
<dbReference type="GO" id="GO:0098046">
    <property type="term" value="C:type V protein secretion system complex"/>
    <property type="evidence" value="ECO:0007669"/>
    <property type="project" value="TreeGrafter"/>
</dbReference>
<dbReference type="PANTHER" id="PTHR34597">
    <property type="entry name" value="SLR1661 PROTEIN"/>
    <property type="match status" value="1"/>
</dbReference>
<accession>A0A843YV84</accession>
<dbReference type="OrthoDB" id="5753546at2"/>
<dbReference type="Proteomes" id="UP000451565">
    <property type="component" value="Unassembled WGS sequence"/>
</dbReference>
<keyword evidence="1" id="KW-1134">Transmembrane beta strand</keyword>
<dbReference type="PANTHER" id="PTHR34597:SF6">
    <property type="entry name" value="BLR6126 PROTEIN"/>
    <property type="match status" value="1"/>
</dbReference>
<keyword evidence="2" id="KW-0812">Transmembrane</keyword>
<dbReference type="GO" id="GO:0008320">
    <property type="term" value="F:protein transmembrane transporter activity"/>
    <property type="evidence" value="ECO:0007669"/>
    <property type="project" value="TreeGrafter"/>
</dbReference>
<dbReference type="InterPro" id="IPR051544">
    <property type="entry name" value="TPS_OM_transporter"/>
</dbReference>
<feature type="domain" description="Polypeptide-transport-associated ShlB-type" evidence="5">
    <location>
        <begin position="91"/>
        <end position="165"/>
    </location>
</feature>
<reference evidence="6 7" key="1">
    <citation type="submission" date="2019-10" db="EMBL/GenBank/DDBJ databases">
        <title>Glaciimonas soli sp. nov., a psychrophilic bacterium isolated from the forest soil of a high elevation mountain in Taiwan.</title>
        <authorList>
            <person name="Wang L.-T."/>
            <person name="Shieh W.Y."/>
        </authorList>
    </citation>
    <scope>NUCLEOTIDE SEQUENCE [LARGE SCALE GENOMIC DNA]</scope>
    <source>
        <strain evidence="6 7">GS1</strain>
    </source>
</reference>
<dbReference type="Gene3D" id="3.10.20.310">
    <property type="entry name" value="membrane protein fhac"/>
    <property type="match status" value="1"/>
</dbReference>
<name>A0A843YV84_9BURK</name>
<protein>
    <submittedName>
        <fullName evidence="6">ShlB/FhaC/HecB family hemolysin secretion/activation protein</fullName>
    </submittedName>
</protein>
<proteinExistence type="predicted"/>
<evidence type="ECO:0000313" key="6">
    <source>
        <dbReference type="EMBL" id="MQR01408.1"/>
    </source>
</evidence>
<evidence type="ECO:0000256" key="2">
    <source>
        <dbReference type="ARBA" id="ARBA00022692"/>
    </source>
</evidence>
<evidence type="ECO:0000259" key="4">
    <source>
        <dbReference type="Pfam" id="PF03865"/>
    </source>
</evidence>
<keyword evidence="7" id="KW-1185">Reference proteome</keyword>
<dbReference type="InterPro" id="IPR005565">
    <property type="entry name" value="Hemolysn_activator_HlyB_C"/>
</dbReference>
<evidence type="ECO:0000256" key="3">
    <source>
        <dbReference type="ARBA" id="ARBA00023237"/>
    </source>
</evidence>
<keyword evidence="1" id="KW-0472">Membrane</keyword>